<proteinExistence type="predicted"/>
<keyword evidence="2" id="KW-0378">Hydrolase</keyword>
<feature type="domain" description="AB hydrolase-1" evidence="1">
    <location>
        <begin position="23"/>
        <end position="145"/>
    </location>
</feature>
<dbReference type="GO" id="GO:0004806">
    <property type="term" value="F:triacylglycerol lipase activity"/>
    <property type="evidence" value="ECO:0007669"/>
    <property type="project" value="TreeGrafter"/>
</dbReference>
<dbReference type="GO" id="GO:0046503">
    <property type="term" value="P:glycerolipid catabolic process"/>
    <property type="evidence" value="ECO:0007669"/>
    <property type="project" value="TreeGrafter"/>
</dbReference>
<dbReference type="InterPro" id="IPR029058">
    <property type="entry name" value="AB_hydrolase_fold"/>
</dbReference>
<dbReference type="Gene3D" id="3.40.50.1820">
    <property type="entry name" value="alpha/beta hydrolase"/>
    <property type="match status" value="1"/>
</dbReference>
<dbReference type="SUPFAM" id="SSF53474">
    <property type="entry name" value="alpha/beta-Hydrolases"/>
    <property type="match status" value="1"/>
</dbReference>
<reference evidence="2 3" key="1">
    <citation type="submission" date="2018-10" db="EMBL/GenBank/DDBJ databases">
        <title>Notoacmeibacter sp. M2BS9Y-3-1, whole genome shotgun sequence.</title>
        <authorList>
            <person name="Tuo L."/>
        </authorList>
    </citation>
    <scope>NUCLEOTIDE SEQUENCE [LARGE SCALE GENOMIC DNA]</scope>
    <source>
        <strain evidence="2 3">M2BS9Y-3-1</strain>
    </source>
</reference>
<dbReference type="Proteomes" id="UP000281094">
    <property type="component" value="Unassembled WGS sequence"/>
</dbReference>
<dbReference type="InterPro" id="IPR050471">
    <property type="entry name" value="AB_hydrolase"/>
</dbReference>
<dbReference type="InterPro" id="IPR000073">
    <property type="entry name" value="AB_hydrolase_1"/>
</dbReference>
<evidence type="ECO:0000313" key="3">
    <source>
        <dbReference type="Proteomes" id="UP000281094"/>
    </source>
</evidence>
<keyword evidence="3" id="KW-1185">Reference proteome</keyword>
<dbReference type="EMBL" id="RCWN01000001">
    <property type="protein sequence ID" value="RLQ87734.1"/>
    <property type="molecule type" value="Genomic_DNA"/>
</dbReference>
<accession>A0A3L7JBB0</accession>
<organism evidence="2 3">
    <name type="scientific">Notoacmeibacter ruber</name>
    <dbReference type="NCBI Taxonomy" id="2670375"/>
    <lineage>
        <taxon>Bacteria</taxon>
        <taxon>Pseudomonadati</taxon>
        <taxon>Pseudomonadota</taxon>
        <taxon>Alphaproteobacteria</taxon>
        <taxon>Hyphomicrobiales</taxon>
        <taxon>Notoacmeibacteraceae</taxon>
        <taxon>Notoacmeibacter</taxon>
    </lineage>
</organism>
<gene>
    <name evidence="2" type="ORF">D8780_05450</name>
</gene>
<comment type="caution">
    <text evidence="2">The sequence shown here is derived from an EMBL/GenBank/DDBJ whole genome shotgun (WGS) entry which is preliminary data.</text>
</comment>
<dbReference type="AlphaFoldDB" id="A0A3L7JBB0"/>
<dbReference type="RefSeq" id="WP_121644698.1">
    <property type="nucleotide sequence ID" value="NZ_RCWN01000001.1"/>
</dbReference>
<dbReference type="PANTHER" id="PTHR43433">
    <property type="entry name" value="HYDROLASE, ALPHA/BETA FOLD FAMILY PROTEIN"/>
    <property type="match status" value="1"/>
</dbReference>
<sequence length="253" mass="27468">MKNFTHDGLQLAYLDEGPRDGDPVLLIHGFASNKTINWVETNWVQTLTEAGYRVVALDNRGHGQSDKLYESERYTPTLMADDALAFLRHLDIGKAHVMGYSMGARIASFLARDHGEVVATLVLGGLGMALVEGSGDWAPVADALLAEDPEALADKSGMEFRTFADRTGSDRRALAACIASNRVLMPAEDLKAIRQPTLIAVGTKDEVAGSPHDLAALMPQAEAFDIEKRSHLIATGDKTFKAKVLDFLQDHPL</sequence>
<dbReference type="PANTHER" id="PTHR43433:SF5">
    <property type="entry name" value="AB HYDROLASE-1 DOMAIN-CONTAINING PROTEIN"/>
    <property type="match status" value="1"/>
</dbReference>
<name>A0A3L7JBB0_9HYPH</name>
<evidence type="ECO:0000313" key="2">
    <source>
        <dbReference type="EMBL" id="RLQ87734.1"/>
    </source>
</evidence>
<dbReference type="Pfam" id="PF00561">
    <property type="entry name" value="Abhydrolase_1"/>
    <property type="match status" value="1"/>
</dbReference>
<protein>
    <submittedName>
        <fullName evidence="2">Alpha/beta hydrolase</fullName>
    </submittedName>
</protein>
<evidence type="ECO:0000259" key="1">
    <source>
        <dbReference type="Pfam" id="PF00561"/>
    </source>
</evidence>